<evidence type="ECO:0000313" key="3">
    <source>
        <dbReference type="Proteomes" id="UP000032614"/>
    </source>
</evidence>
<evidence type="ECO:0000313" key="2">
    <source>
        <dbReference type="EMBL" id="AJZ57805.1"/>
    </source>
</evidence>
<dbReference type="KEGG" id="bfn:OI25_3769"/>
<dbReference type="AlphaFoldDB" id="A0AAU8TC49"/>
<proteinExistence type="predicted"/>
<gene>
    <name evidence="2" type="ORF">OI25_3769</name>
</gene>
<name>A0AAU8TC49_9BURK</name>
<organism evidence="2 3">
    <name type="scientific">Paraburkholderia fungorum</name>
    <dbReference type="NCBI Taxonomy" id="134537"/>
    <lineage>
        <taxon>Bacteria</taxon>
        <taxon>Pseudomonadati</taxon>
        <taxon>Pseudomonadota</taxon>
        <taxon>Betaproteobacteria</taxon>
        <taxon>Burkholderiales</taxon>
        <taxon>Burkholderiaceae</taxon>
        <taxon>Paraburkholderia</taxon>
    </lineage>
</organism>
<accession>A0AAU8TC49</accession>
<reference evidence="2 3" key="1">
    <citation type="journal article" date="2015" name="Genome Announc.">
        <title>Complete genome sequences for 59 burkholderia isolates, both pathogenic and near neighbor.</title>
        <authorList>
            <person name="Johnson S.L."/>
            <person name="Bishop-Lilly K.A."/>
            <person name="Ladner J.T."/>
            <person name="Daligault H.E."/>
            <person name="Davenport K.W."/>
            <person name="Jaissle J."/>
            <person name="Frey K.G."/>
            <person name="Koroleva G.I."/>
            <person name="Bruce D.C."/>
            <person name="Coyne S.R."/>
            <person name="Broomall S.M."/>
            <person name="Li P.E."/>
            <person name="Teshima H."/>
            <person name="Gibbons H.S."/>
            <person name="Palacios G.F."/>
            <person name="Rosenzweig C.N."/>
            <person name="Redden C.L."/>
            <person name="Xu Y."/>
            <person name="Minogue T.D."/>
            <person name="Chain P.S."/>
        </authorList>
    </citation>
    <scope>NUCLEOTIDE SEQUENCE [LARGE SCALE GENOMIC DNA]</scope>
    <source>
        <strain evidence="2 3">ATCC BAA-463</strain>
    </source>
</reference>
<protein>
    <submittedName>
        <fullName evidence="2">Membrane protein</fullName>
    </submittedName>
</protein>
<dbReference type="Proteomes" id="UP000032614">
    <property type="component" value="Chromosome 1"/>
</dbReference>
<dbReference type="EMBL" id="CP010026">
    <property type="protein sequence ID" value="AJZ57805.1"/>
    <property type="molecule type" value="Genomic_DNA"/>
</dbReference>
<keyword evidence="1" id="KW-0812">Transmembrane</keyword>
<sequence length="40" mass="4540">MRIEGWGFACPAVVGFLALPCWGLVLLLVFWPFLELLVVY</sequence>
<keyword evidence="1" id="KW-0472">Membrane</keyword>
<keyword evidence="1" id="KW-1133">Transmembrane helix</keyword>
<evidence type="ECO:0000256" key="1">
    <source>
        <dbReference type="SAM" id="Phobius"/>
    </source>
</evidence>
<feature type="transmembrane region" description="Helical" evidence="1">
    <location>
        <begin position="12"/>
        <end position="34"/>
    </location>
</feature>